<evidence type="ECO:0000313" key="3">
    <source>
        <dbReference type="EMBL" id="KAG9456999.1"/>
    </source>
</evidence>
<dbReference type="PANTHER" id="PTHR47490:SF2">
    <property type="entry name" value="PROTEIN BLISTER"/>
    <property type="match status" value="1"/>
</dbReference>
<feature type="region of interest" description="Disordered" evidence="2">
    <location>
        <begin position="200"/>
        <end position="272"/>
    </location>
</feature>
<gene>
    <name evidence="3" type="ORF">H6P81_001507</name>
</gene>
<evidence type="ECO:0000313" key="4">
    <source>
        <dbReference type="Proteomes" id="UP000825729"/>
    </source>
</evidence>
<reference evidence="3 4" key="1">
    <citation type="submission" date="2021-07" db="EMBL/GenBank/DDBJ databases">
        <title>The Aristolochia fimbriata genome: insights into angiosperm evolution, floral development and chemical biosynthesis.</title>
        <authorList>
            <person name="Jiao Y."/>
        </authorList>
    </citation>
    <scope>NUCLEOTIDE SEQUENCE [LARGE SCALE GENOMIC DNA]</scope>
    <source>
        <strain evidence="3">IBCAS-2021</strain>
        <tissue evidence="3">Leaf</tissue>
    </source>
</reference>
<comment type="caution">
    <text evidence="3">The sequence shown here is derived from an EMBL/GenBank/DDBJ whole genome shotgun (WGS) entry which is preliminary data.</text>
</comment>
<dbReference type="Proteomes" id="UP000825729">
    <property type="component" value="Unassembled WGS sequence"/>
</dbReference>
<sequence>MASAQVLPNSGSSSRKQGHLEAGKRLLEEFRRKKAEGRGKKVLSAGQSQSSDVDQKDKLPLESKTEKSFAFDEASSQDVMSSHEPASSLATYDSKAVKLLQSNEPDALNDKDASAPVASDKYVTPADGSMEQNSEHLQVKFSDSSAFPTSIYPYNKHWKEERNSDIGFTGSESKLKHLVESNQDAGPIYSSSNNVENFRDSSFLPSNKSQLEGNGNSKDSSFKFSSSSSSHFTSSSTERSSSGLQQSALPSALTRPGLLSNSEDFSQSRLNPTELTQTVFAPGEETSFGESTNSNNFWFPETRDKKLSSTFDHQPSVESAPWRMYGNSSSVSATNTKVSSVHLPSFMSETRTERSHPSFMDSLNVARVSSVPDFSFSESEKVDAHPPLKNSKVHSAELLPASGWQQSAMVPESQKNVVSSTKSDQSHTNLPSSSASVSHRDDHTIMKQHFPSASRDEDFAALEQHIEDLTQEKFSLQRALEASRALAESLATENSSLTDSFNQQGIVVNQLKSDMERLQEDIKDQLAALETMKMEYANAQLECSAADERAKILASEVIGLEEKALRMRSNELKLERDLENSSAELDSYKRKVSSLEKDRRDLQSTIEALKEEKKLWQSKLRKATANGVALDSGKAPAITKSVATSTEDLASLASEEISNPFDVGTGEANTSFSNTTETGSAVALSSSTASLSLPLGAGDNLLETSAIIPSDQQRTINSINSLISELALEKEQLLRALAVESSDNSKLKDLNKELSHKLEAQTQRLELLTAQRMANENIQMKTADSQSVQDNTIYADEGDEVVERVLGWIMKLFPGGPSKRRTSKLL</sequence>
<keyword evidence="1" id="KW-0175">Coiled coil</keyword>
<feature type="coiled-coil region" evidence="1">
    <location>
        <begin position="459"/>
        <end position="626"/>
    </location>
</feature>
<feature type="region of interest" description="Disordered" evidence="2">
    <location>
        <begin position="403"/>
        <end position="442"/>
    </location>
</feature>
<feature type="compositionally biased region" description="Low complexity" evidence="2">
    <location>
        <begin position="217"/>
        <end position="242"/>
    </location>
</feature>
<dbReference type="AlphaFoldDB" id="A0AAV7F8Q7"/>
<name>A0AAV7F8Q7_ARIFI</name>
<dbReference type="GO" id="GO:0040008">
    <property type="term" value="P:regulation of growth"/>
    <property type="evidence" value="ECO:0007669"/>
    <property type="project" value="InterPro"/>
</dbReference>
<dbReference type="EMBL" id="JAINDJ010000002">
    <property type="protein sequence ID" value="KAG9456999.1"/>
    <property type="molecule type" value="Genomic_DNA"/>
</dbReference>
<feature type="compositionally biased region" description="Polar residues" evidence="2">
    <location>
        <begin position="203"/>
        <end position="216"/>
    </location>
</feature>
<organism evidence="3 4">
    <name type="scientific">Aristolochia fimbriata</name>
    <name type="common">White veined hardy Dutchman's pipe vine</name>
    <dbReference type="NCBI Taxonomy" id="158543"/>
    <lineage>
        <taxon>Eukaryota</taxon>
        <taxon>Viridiplantae</taxon>
        <taxon>Streptophyta</taxon>
        <taxon>Embryophyta</taxon>
        <taxon>Tracheophyta</taxon>
        <taxon>Spermatophyta</taxon>
        <taxon>Magnoliopsida</taxon>
        <taxon>Magnoliidae</taxon>
        <taxon>Piperales</taxon>
        <taxon>Aristolochiaceae</taxon>
        <taxon>Aristolochia</taxon>
    </lineage>
</organism>
<dbReference type="Gene3D" id="1.10.287.1490">
    <property type="match status" value="1"/>
</dbReference>
<dbReference type="PANTHER" id="PTHR47490">
    <property type="entry name" value="PROTEIN BLISTER"/>
    <property type="match status" value="1"/>
</dbReference>
<feature type="compositionally biased region" description="Basic and acidic residues" evidence="2">
    <location>
        <begin position="53"/>
        <end position="70"/>
    </location>
</feature>
<feature type="compositionally biased region" description="Polar residues" evidence="2">
    <location>
        <begin position="259"/>
        <end position="272"/>
    </location>
</feature>
<evidence type="ECO:0000256" key="1">
    <source>
        <dbReference type="SAM" id="Coils"/>
    </source>
</evidence>
<feature type="compositionally biased region" description="Polar residues" evidence="2">
    <location>
        <begin position="1"/>
        <end position="15"/>
    </location>
</feature>
<evidence type="ECO:0008006" key="5">
    <source>
        <dbReference type="Google" id="ProtNLM"/>
    </source>
</evidence>
<feature type="region of interest" description="Disordered" evidence="2">
    <location>
        <begin position="101"/>
        <end position="135"/>
    </location>
</feature>
<feature type="region of interest" description="Disordered" evidence="2">
    <location>
        <begin position="1"/>
        <end position="88"/>
    </location>
</feature>
<accession>A0AAV7F8Q7</accession>
<feature type="coiled-coil region" evidence="1">
    <location>
        <begin position="744"/>
        <end position="771"/>
    </location>
</feature>
<keyword evidence="4" id="KW-1185">Reference proteome</keyword>
<feature type="compositionally biased region" description="Basic and acidic residues" evidence="2">
    <location>
        <begin position="18"/>
        <end position="39"/>
    </location>
</feature>
<feature type="compositionally biased region" description="Polar residues" evidence="2">
    <location>
        <begin position="403"/>
        <end position="437"/>
    </location>
</feature>
<evidence type="ECO:0000256" key="2">
    <source>
        <dbReference type="SAM" id="MobiDB-lite"/>
    </source>
</evidence>
<protein>
    <recommendedName>
        <fullName evidence="5">BLISTER</fullName>
    </recommendedName>
</protein>
<feature type="compositionally biased region" description="Polar residues" evidence="2">
    <location>
        <begin position="74"/>
        <end position="88"/>
    </location>
</feature>
<dbReference type="InterPro" id="IPR044194">
    <property type="entry name" value="BLISTER"/>
</dbReference>
<proteinExistence type="predicted"/>